<keyword evidence="1" id="KW-0040">ANK repeat</keyword>
<feature type="region of interest" description="Disordered" evidence="2">
    <location>
        <begin position="240"/>
        <end position="304"/>
    </location>
</feature>
<dbReference type="Gene3D" id="1.25.40.20">
    <property type="entry name" value="Ankyrin repeat-containing domain"/>
    <property type="match status" value="2"/>
</dbReference>
<feature type="repeat" description="ANK" evidence="1">
    <location>
        <begin position="12"/>
        <end position="44"/>
    </location>
</feature>
<dbReference type="Pfam" id="PF05406">
    <property type="entry name" value="WGR"/>
    <property type="match status" value="1"/>
</dbReference>
<dbReference type="PANTHER" id="PTHR24118:SF99">
    <property type="entry name" value="POTE ANKYRIN DOMAIN FAMILY MEMBER 3C-RELATED"/>
    <property type="match status" value="1"/>
</dbReference>
<keyword evidence="5" id="KW-1185">Reference proteome</keyword>
<feature type="compositionally biased region" description="Acidic residues" evidence="2">
    <location>
        <begin position="252"/>
        <end position="292"/>
    </location>
</feature>
<feature type="domain" description="WGR" evidence="3">
    <location>
        <begin position="401"/>
        <end position="470"/>
    </location>
</feature>
<protein>
    <submittedName>
        <fullName evidence="4">Ankyrin repeat protein</fullName>
    </submittedName>
</protein>
<sequence length="470" mass="51360">MNKQQLDWGDCEGNSALHLAAFKNANICAVTLIRKGASVSVKNKEGNIPLAVAVLHGRQSVALTLIQADSSVTEQVFPPKPIEVEENVWKWKGVATTVEKVAVSTIPAQVVAKGGGWEAMVYVLLDALGTARAGKDFASLRPAQPTQGPLRNAVLRLSERCDAESDVVLRELASLPHFRAAGADVNATDLEGRTPLMVAVLANKEAAIEALCGDGSMVIKKVVQQKKTAAHTATRLLLGAMQGRKRKAPENGNDEEDERAETEEESEADSEQPESESAAEDEDETEQDDTEETPPKKIRICNRNEGNTPLDIALKTKQRRMAYAIKDILGGPAKGSKAKSSNGVQISDLPDVSDLVCKYNVNEESKLFLARWHAEHDVADASAIPKPSALSGYRETAELVICPVTQQYMTAVLNKTDLNYGRYGFHNFYRIELMKRRDTDLWILFTNWGRIGMGRGEYQTTPFSTLDAGE</sequence>
<dbReference type="SUPFAM" id="SSF48403">
    <property type="entry name" value="Ankyrin repeat"/>
    <property type="match status" value="1"/>
</dbReference>
<dbReference type="PANTHER" id="PTHR24118">
    <property type="entry name" value="POTE ANKYRIN DOMAIN"/>
    <property type="match status" value="1"/>
</dbReference>
<dbReference type="SUPFAM" id="SSF142921">
    <property type="entry name" value="WGR domain-like"/>
    <property type="match status" value="1"/>
</dbReference>
<evidence type="ECO:0000256" key="2">
    <source>
        <dbReference type="SAM" id="MobiDB-lite"/>
    </source>
</evidence>
<dbReference type="InterPro" id="IPR036930">
    <property type="entry name" value="WGR_dom_sf"/>
</dbReference>
<dbReference type="PROSITE" id="PS51977">
    <property type="entry name" value="WGR"/>
    <property type="match status" value="1"/>
</dbReference>
<dbReference type="AlphaFoldDB" id="A0A2G9TVU9"/>
<dbReference type="EMBL" id="KZ352505">
    <property type="protein sequence ID" value="PIO62143.1"/>
    <property type="molecule type" value="Genomic_DNA"/>
</dbReference>
<organism evidence="4 5">
    <name type="scientific">Teladorsagia circumcincta</name>
    <name type="common">Brown stomach worm</name>
    <name type="synonym">Ostertagia circumcincta</name>
    <dbReference type="NCBI Taxonomy" id="45464"/>
    <lineage>
        <taxon>Eukaryota</taxon>
        <taxon>Metazoa</taxon>
        <taxon>Ecdysozoa</taxon>
        <taxon>Nematoda</taxon>
        <taxon>Chromadorea</taxon>
        <taxon>Rhabditida</taxon>
        <taxon>Rhabditina</taxon>
        <taxon>Rhabditomorpha</taxon>
        <taxon>Strongyloidea</taxon>
        <taxon>Trichostrongylidae</taxon>
        <taxon>Teladorsagia</taxon>
    </lineage>
</organism>
<dbReference type="SMART" id="SM00773">
    <property type="entry name" value="WGR"/>
    <property type="match status" value="1"/>
</dbReference>
<dbReference type="Proteomes" id="UP000230423">
    <property type="component" value="Unassembled WGS sequence"/>
</dbReference>
<name>A0A2G9TVU9_TELCI</name>
<dbReference type="OrthoDB" id="5833044at2759"/>
<dbReference type="InterPro" id="IPR008893">
    <property type="entry name" value="WGR_domain"/>
</dbReference>
<reference evidence="4 5" key="1">
    <citation type="submission" date="2015-09" db="EMBL/GenBank/DDBJ databases">
        <title>Draft genome of the parasitic nematode Teladorsagia circumcincta isolate WARC Sus (inbred).</title>
        <authorList>
            <person name="Mitreva M."/>
        </authorList>
    </citation>
    <scope>NUCLEOTIDE SEQUENCE [LARGE SCALE GENOMIC DNA]</scope>
    <source>
        <strain evidence="4 5">S</strain>
    </source>
</reference>
<dbReference type="SMART" id="SM00248">
    <property type="entry name" value="ANK"/>
    <property type="match status" value="4"/>
</dbReference>
<gene>
    <name evidence="4" type="ORF">TELCIR_16314</name>
</gene>
<accession>A0A2G9TVU9</accession>
<evidence type="ECO:0000313" key="5">
    <source>
        <dbReference type="Proteomes" id="UP000230423"/>
    </source>
</evidence>
<dbReference type="InterPro" id="IPR002110">
    <property type="entry name" value="Ankyrin_rpt"/>
</dbReference>
<dbReference type="PROSITE" id="PS50297">
    <property type="entry name" value="ANK_REP_REGION"/>
    <property type="match status" value="1"/>
</dbReference>
<dbReference type="Pfam" id="PF12796">
    <property type="entry name" value="Ank_2"/>
    <property type="match status" value="1"/>
</dbReference>
<dbReference type="PROSITE" id="PS50088">
    <property type="entry name" value="ANK_REPEAT"/>
    <property type="match status" value="1"/>
</dbReference>
<evidence type="ECO:0000259" key="3">
    <source>
        <dbReference type="PROSITE" id="PS51977"/>
    </source>
</evidence>
<evidence type="ECO:0000256" key="1">
    <source>
        <dbReference type="PROSITE-ProRule" id="PRU00023"/>
    </source>
</evidence>
<evidence type="ECO:0000313" key="4">
    <source>
        <dbReference type="EMBL" id="PIO62143.1"/>
    </source>
</evidence>
<proteinExistence type="predicted"/>
<dbReference type="InterPro" id="IPR036770">
    <property type="entry name" value="Ankyrin_rpt-contain_sf"/>
</dbReference>